<evidence type="ECO:0000313" key="11">
    <source>
        <dbReference type="Proteomes" id="UP000037977"/>
    </source>
</evidence>
<keyword evidence="4 8" id="KW-0028">Amino-acid biosynthesis</keyword>
<reference evidence="10 11" key="1">
    <citation type="submission" date="2015-07" db="EMBL/GenBank/DDBJ databases">
        <title>Genome sequencing project for genomic taxonomy and phylogenomics of Bacillus-like bacteria.</title>
        <authorList>
            <person name="Liu B."/>
            <person name="Wang J."/>
            <person name="Zhu Y."/>
            <person name="Liu G."/>
            <person name="Chen Q."/>
            <person name="Chen Z."/>
            <person name="Che J."/>
            <person name="Ge C."/>
            <person name="Shi H."/>
            <person name="Pan Z."/>
            <person name="Liu X."/>
        </authorList>
    </citation>
    <scope>NUCLEOTIDE SEQUENCE [LARGE SCALE GENOMIC DNA]</scope>
    <source>
        <strain evidence="10 11">DSM 54</strain>
    </source>
</reference>
<dbReference type="SUPFAM" id="SSF89550">
    <property type="entry name" value="PHP domain-like"/>
    <property type="match status" value="1"/>
</dbReference>
<evidence type="ECO:0000256" key="3">
    <source>
        <dbReference type="ARBA" id="ARBA00013085"/>
    </source>
</evidence>
<dbReference type="RefSeq" id="WP_053996478.1">
    <property type="nucleotide sequence ID" value="NZ_CP065643.1"/>
</dbReference>
<dbReference type="Gene3D" id="3.20.20.140">
    <property type="entry name" value="Metal-dependent hydrolases"/>
    <property type="match status" value="1"/>
</dbReference>
<dbReference type="PATRIC" id="fig|33935.3.peg.2624"/>
<dbReference type="PANTHER" id="PTHR21039">
    <property type="entry name" value="HISTIDINOL PHOSPHATASE-RELATED"/>
    <property type="match status" value="1"/>
</dbReference>
<comment type="pathway">
    <text evidence="1 8">Amino-acid biosynthesis; L-histidine biosynthesis; L-histidine from 5-phospho-alpha-D-ribose 1-diphosphate: step 8/9.</text>
</comment>
<accession>A0A0M9DGX7</accession>
<evidence type="ECO:0000256" key="5">
    <source>
        <dbReference type="ARBA" id="ARBA00022801"/>
    </source>
</evidence>
<comment type="catalytic activity">
    <reaction evidence="7 8">
        <text>L-histidinol phosphate + H2O = L-histidinol + phosphate</text>
        <dbReference type="Rhea" id="RHEA:14465"/>
        <dbReference type="ChEBI" id="CHEBI:15377"/>
        <dbReference type="ChEBI" id="CHEBI:43474"/>
        <dbReference type="ChEBI" id="CHEBI:57699"/>
        <dbReference type="ChEBI" id="CHEBI:57980"/>
        <dbReference type="EC" id="3.1.3.15"/>
    </reaction>
</comment>
<gene>
    <name evidence="10" type="ORF">ADM90_19030</name>
</gene>
<keyword evidence="6 8" id="KW-0368">Histidine biosynthesis</keyword>
<evidence type="ECO:0000313" key="10">
    <source>
        <dbReference type="EMBL" id="KOY81238.1"/>
    </source>
</evidence>
<keyword evidence="11" id="KW-1185">Reference proteome</keyword>
<evidence type="ECO:0000256" key="6">
    <source>
        <dbReference type="ARBA" id="ARBA00023102"/>
    </source>
</evidence>
<dbReference type="AlphaFoldDB" id="A0A0M9DGX7"/>
<evidence type="ECO:0000256" key="8">
    <source>
        <dbReference type="RuleBase" id="RU366003"/>
    </source>
</evidence>
<dbReference type="GO" id="GO:0000105">
    <property type="term" value="P:L-histidine biosynthetic process"/>
    <property type="evidence" value="ECO:0007669"/>
    <property type="project" value="UniProtKB-UniRule"/>
</dbReference>
<sequence length="265" mass="30858">MKRDGHIHSPYCPHGSSDSFIQYVEKAISYHFTDITFTEHAPLPKNFVDPTPQQDSGMHPNHLMPYFEELQHLKKQYAQDIRIRIGLEVDYIIGFEQETRQFLDTYGHFLDDAILSVHFLQWQDTYTCIDFSPENFIDFSKKVGSVEQTYNLYYDTVLQSITADLGPYKPKRIGHPSLIHKFQLAHGEKINDAVRIQEILTVMKQTGYELDLNSAGLSKQYCQEPYPPLSFIAYCQAIELPYVFGSDAHTVDDLHQHYHILYHHK</sequence>
<feature type="domain" description="PHP" evidence="9">
    <location>
        <begin position="4"/>
        <end position="214"/>
    </location>
</feature>
<dbReference type="EC" id="3.1.3.15" evidence="3 8"/>
<dbReference type="UniPathway" id="UPA00031">
    <property type="reaction ID" value="UER00013"/>
</dbReference>
<dbReference type="EMBL" id="LGCI01000010">
    <property type="protein sequence ID" value="KOY81238.1"/>
    <property type="molecule type" value="Genomic_DNA"/>
</dbReference>
<dbReference type="STRING" id="33935.ADM90_19030"/>
<dbReference type="OrthoDB" id="9775255at2"/>
<dbReference type="Pfam" id="PF02811">
    <property type="entry name" value="PHP"/>
    <property type="match status" value="1"/>
</dbReference>
<evidence type="ECO:0000259" key="9">
    <source>
        <dbReference type="Pfam" id="PF02811"/>
    </source>
</evidence>
<dbReference type="CDD" id="cd12110">
    <property type="entry name" value="PHP_HisPPase_Hisj_like"/>
    <property type="match status" value="1"/>
</dbReference>
<evidence type="ECO:0000256" key="4">
    <source>
        <dbReference type="ARBA" id="ARBA00022605"/>
    </source>
</evidence>
<dbReference type="NCBIfam" id="TIGR01856">
    <property type="entry name" value="hisJ_fam"/>
    <property type="match status" value="1"/>
</dbReference>
<dbReference type="GO" id="GO:0004401">
    <property type="term" value="F:histidinol-phosphatase activity"/>
    <property type="evidence" value="ECO:0007669"/>
    <property type="project" value="UniProtKB-UniRule"/>
</dbReference>
<evidence type="ECO:0000256" key="2">
    <source>
        <dbReference type="ARBA" id="ARBA00009152"/>
    </source>
</evidence>
<dbReference type="NCBIfam" id="NF005996">
    <property type="entry name" value="PRK08123.1"/>
    <property type="match status" value="1"/>
</dbReference>
<dbReference type="PANTHER" id="PTHR21039:SF0">
    <property type="entry name" value="HISTIDINOL-PHOSPHATASE"/>
    <property type="match status" value="1"/>
</dbReference>
<comment type="similarity">
    <text evidence="2 8">Belongs to the PHP hydrolase family. HisK subfamily.</text>
</comment>
<evidence type="ECO:0000256" key="1">
    <source>
        <dbReference type="ARBA" id="ARBA00004970"/>
    </source>
</evidence>
<dbReference type="Proteomes" id="UP000037977">
    <property type="component" value="Unassembled WGS sequence"/>
</dbReference>
<keyword evidence="5 8" id="KW-0378">Hydrolase</keyword>
<dbReference type="InterPro" id="IPR004013">
    <property type="entry name" value="PHP_dom"/>
</dbReference>
<protein>
    <recommendedName>
        <fullName evidence="3 8">Histidinol-phosphatase</fullName>
        <shortName evidence="8">HolPase</shortName>
        <ecNumber evidence="3 8">3.1.3.15</ecNumber>
    </recommendedName>
</protein>
<dbReference type="InterPro" id="IPR016195">
    <property type="entry name" value="Pol/histidinol_Pase-like"/>
</dbReference>
<proteinExistence type="inferred from homology"/>
<dbReference type="GO" id="GO:0005737">
    <property type="term" value="C:cytoplasm"/>
    <property type="evidence" value="ECO:0007669"/>
    <property type="project" value="TreeGrafter"/>
</dbReference>
<dbReference type="InterPro" id="IPR010140">
    <property type="entry name" value="Histidinol_P_phosphatase_HisJ"/>
</dbReference>
<evidence type="ECO:0000256" key="7">
    <source>
        <dbReference type="ARBA" id="ARBA00049158"/>
    </source>
</evidence>
<name>A0A0M9DGX7_9BACI</name>
<organism evidence="10 11">
    <name type="scientific">Lysinibacillus macroides</name>
    <dbReference type="NCBI Taxonomy" id="33935"/>
    <lineage>
        <taxon>Bacteria</taxon>
        <taxon>Bacillati</taxon>
        <taxon>Bacillota</taxon>
        <taxon>Bacilli</taxon>
        <taxon>Bacillales</taxon>
        <taxon>Bacillaceae</taxon>
        <taxon>Lysinibacillus</taxon>
    </lineage>
</organism>
<comment type="caution">
    <text evidence="10">The sequence shown here is derived from an EMBL/GenBank/DDBJ whole genome shotgun (WGS) entry which is preliminary data.</text>
</comment>